<feature type="transmembrane region" description="Helical" evidence="1">
    <location>
        <begin position="47"/>
        <end position="70"/>
    </location>
</feature>
<name>A0A9W6B104_9LACO</name>
<comment type="caution">
    <text evidence="2">The sequence shown here is derived from an EMBL/GenBank/DDBJ whole genome shotgun (WGS) entry which is preliminary data.</text>
</comment>
<keyword evidence="3" id="KW-1185">Reference proteome</keyword>
<organism evidence="2 3">
    <name type="scientific">Philodulcilactobacillus myokoensis</name>
    <dbReference type="NCBI Taxonomy" id="2929573"/>
    <lineage>
        <taxon>Bacteria</taxon>
        <taxon>Bacillati</taxon>
        <taxon>Bacillota</taxon>
        <taxon>Bacilli</taxon>
        <taxon>Lactobacillales</taxon>
        <taxon>Lactobacillaceae</taxon>
        <taxon>Philodulcilactobacillus</taxon>
    </lineage>
</organism>
<evidence type="ECO:0000256" key="1">
    <source>
        <dbReference type="SAM" id="Phobius"/>
    </source>
</evidence>
<protein>
    <submittedName>
        <fullName evidence="2">Uncharacterized protein</fullName>
    </submittedName>
</protein>
<gene>
    <name evidence="2" type="ORF">WR164_09310</name>
</gene>
<reference evidence="2" key="1">
    <citation type="submission" date="2022-07" db="EMBL/GenBank/DDBJ databases">
        <authorList>
            <person name="Kouya T."/>
            <person name="Ishiyama Y."/>
        </authorList>
    </citation>
    <scope>NUCLEOTIDE SEQUENCE</scope>
    <source>
        <strain evidence="2">WR16-4</strain>
    </source>
</reference>
<evidence type="ECO:0000313" key="2">
    <source>
        <dbReference type="EMBL" id="GLB46952.1"/>
    </source>
</evidence>
<reference evidence="2" key="2">
    <citation type="journal article" date="2023" name="PLoS ONE">
        <title>Philodulcilactobacillus myokoensis gen. nov., sp. nov., a fructophilic, acidophilic, and agar-phobic lactic acid bacterium isolated from fermented vegetable extracts.</title>
        <authorList>
            <person name="Kouya T."/>
            <person name="Ishiyama Y."/>
            <person name="Ohashi S."/>
            <person name="Kumakubo R."/>
            <person name="Yamazaki T."/>
            <person name="Otaki T."/>
        </authorList>
    </citation>
    <scope>NUCLEOTIDE SEQUENCE</scope>
    <source>
        <strain evidence="2">WR16-4</strain>
    </source>
</reference>
<keyword evidence="1" id="KW-1133">Transmembrane helix</keyword>
<dbReference type="Proteomes" id="UP001144204">
    <property type="component" value="Unassembled WGS sequence"/>
</dbReference>
<dbReference type="EMBL" id="BRPL01000002">
    <property type="protein sequence ID" value="GLB46952.1"/>
    <property type="molecule type" value="Genomic_DNA"/>
</dbReference>
<dbReference type="AlphaFoldDB" id="A0A9W6B104"/>
<accession>A0A9W6B104</accession>
<evidence type="ECO:0000313" key="3">
    <source>
        <dbReference type="Proteomes" id="UP001144204"/>
    </source>
</evidence>
<sequence length="135" mass="15649">MADEIEMIPGTPQFNRIVLKLNDRITPQTLTMLSYNHRQLKLIQDGIYIMPAYINLSAGFNLFFIVAQLIQDDWIMAFAKANIKNEYEITNLSNPIPTGKGLNELDRYDSDKANQILKYFNTLVETKHGNWRLIQ</sequence>
<dbReference type="RefSeq" id="WP_286136415.1">
    <property type="nucleotide sequence ID" value="NZ_BRPL01000002.1"/>
</dbReference>
<keyword evidence="1" id="KW-0812">Transmembrane</keyword>
<keyword evidence="1" id="KW-0472">Membrane</keyword>
<proteinExistence type="predicted"/>